<keyword evidence="10" id="KW-0943">RNA-mediated gene silencing</keyword>
<comment type="subcellular location">
    <subcellularLocation>
        <location evidence="1">Cytoplasm</location>
        <location evidence="1">P-body</location>
    </subcellularLocation>
</comment>
<dbReference type="InterPro" id="IPR049077">
    <property type="entry name" value="MOV-10_Ig-like"/>
</dbReference>
<evidence type="ECO:0000256" key="1">
    <source>
        <dbReference type="ARBA" id="ARBA00004201"/>
    </source>
</evidence>
<feature type="domain" description="Helicase MOV-10 N-terminal" evidence="16">
    <location>
        <begin position="8"/>
        <end position="69"/>
    </location>
</feature>
<reference evidence="20 21" key="1">
    <citation type="submission" date="2019-01" db="EMBL/GenBank/DDBJ databases">
        <title>A chromosome-scale genome assembly of the yellow perch, Perca flavescens.</title>
        <authorList>
            <person name="Feron R."/>
            <person name="Morvezen R."/>
            <person name="Bestin A."/>
            <person name="Haffray P."/>
            <person name="Klopp C."/>
            <person name="Zahm M."/>
            <person name="Cabau C."/>
            <person name="Roques C."/>
            <person name="Donnadieu C."/>
            <person name="Bouchez O."/>
            <person name="Christie M."/>
            <person name="Larson W."/>
            <person name="Guiguen Y."/>
        </authorList>
    </citation>
    <scope>NUCLEOTIDE SEQUENCE [LARGE SCALE GENOMIC DNA]</scope>
    <source>
        <strain evidence="20">YP-PL-M2</strain>
        <tissue evidence="20">Blood</tissue>
    </source>
</reference>
<dbReference type="InterPro" id="IPR026122">
    <property type="entry name" value="MOV-10/SDE3_DEXXQ/H-box"/>
</dbReference>
<keyword evidence="6" id="KW-0378">Hydrolase</keyword>
<dbReference type="InterPro" id="IPR047187">
    <property type="entry name" value="SF1_C_Upf1"/>
</dbReference>
<dbReference type="Pfam" id="PF21633">
    <property type="entry name" value="MOV-10_Ig-like"/>
    <property type="match status" value="1"/>
</dbReference>
<feature type="domain" description="DNA2/NAM7 helicase-like C-terminal" evidence="15">
    <location>
        <begin position="710"/>
        <end position="932"/>
    </location>
</feature>
<evidence type="ECO:0000256" key="8">
    <source>
        <dbReference type="ARBA" id="ARBA00022840"/>
    </source>
</evidence>
<dbReference type="EC" id="3.6.4.13" evidence="3"/>
<evidence type="ECO:0000259" key="18">
    <source>
        <dbReference type="Pfam" id="PF21634"/>
    </source>
</evidence>
<organism evidence="20 21">
    <name type="scientific">Perca flavescens</name>
    <name type="common">American yellow perch</name>
    <name type="synonym">Morone flavescens</name>
    <dbReference type="NCBI Taxonomy" id="8167"/>
    <lineage>
        <taxon>Eukaryota</taxon>
        <taxon>Metazoa</taxon>
        <taxon>Chordata</taxon>
        <taxon>Craniata</taxon>
        <taxon>Vertebrata</taxon>
        <taxon>Euteleostomi</taxon>
        <taxon>Actinopterygii</taxon>
        <taxon>Neopterygii</taxon>
        <taxon>Teleostei</taxon>
        <taxon>Neoteleostei</taxon>
        <taxon>Acanthomorphata</taxon>
        <taxon>Eupercaria</taxon>
        <taxon>Perciformes</taxon>
        <taxon>Percoidei</taxon>
        <taxon>Percidae</taxon>
        <taxon>Percinae</taxon>
        <taxon>Perca</taxon>
    </lineage>
</organism>
<dbReference type="CDD" id="cd18038">
    <property type="entry name" value="DEXXQc_Helz-like"/>
    <property type="match status" value="1"/>
</dbReference>
<dbReference type="InterPro" id="IPR041679">
    <property type="entry name" value="DNA2/NAM7-like_C"/>
</dbReference>
<dbReference type="FunFam" id="3.40.50.300:FF:000608">
    <property type="entry name" value="Mov10 RISC complex RNA helicase"/>
    <property type="match status" value="1"/>
</dbReference>
<dbReference type="InterPro" id="IPR027417">
    <property type="entry name" value="P-loop_NTPase"/>
</dbReference>
<keyword evidence="21" id="KW-1185">Reference proteome</keyword>
<dbReference type="Pfam" id="PF13087">
    <property type="entry name" value="AAA_12"/>
    <property type="match status" value="1"/>
</dbReference>
<dbReference type="Gene3D" id="3.40.50.300">
    <property type="entry name" value="P-loop containing nucleotide triphosphate hydrolases"/>
    <property type="match status" value="2"/>
</dbReference>
<evidence type="ECO:0000256" key="3">
    <source>
        <dbReference type="ARBA" id="ARBA00012552"/>
    </source>
</evidence>
<feature type="domain" description="DNA2/NAM7 helicase helicase" evidence="14">
    <location>
        <begin position="621"/>
        <end position="700"/>
    </location>
</feature>
<evidence type="ECO:0000259" key="17">
    <source>
        <dbReference type="Pfam" id="PF21633"/>
    </source>
</evidence>
<evidence type="ECO:0000256" key="6">
    <source>
        <dbReference type="ARBA" id="ARBA00022801"/>
    </source>
</evidence>
<evidence type="ECO:0000256" key="9">
    <source>
        <dbReference type="ARBA" id="ARBA00022884"/>
    </source>
</evidence>
<comment type="function">
    <text evidence="12">Probable RNA helicase. Required for RNA-mediated gene silencing by the RNA-induced silencing complex (RISC). Required for both miRNA-mediated translational repression and miRNA-mediated cleavage of complementary mRNAs by RISC.</text>
</comment>
<dbReference type="GO" id="GO:0000932">
    <property type="term" value="C:P-body"/>
    <property type="evidence" value="ECO:0007669"/>
    <property type="project" value="UniProtKB-SubCell"/>
</dbReference>
<dbReference type="Pfam" id="PF13086">
    <property type="entry name" value="AAA_11"/>
    <property type="match status" value="2"/>
</dbReference>
<dbReference type="Pfam" id="PF21634">
    <property type="entry name" value="MOV-10_beta-barrel"/>
    <property type="match status" value="1"/>
</dbReference>
<dbReference type="InterPro" id="IPR041677">
    <property type="entry name" value="DNA2/NAM7_AAA_11"/>
</dbReference>
<evidence type="ECO:0000256" key="13">
    <source>
        <dbReference type="SAM" id="MobiDB-lite"/>
    </source>
</evidence>
<dbReference type="InterPro" id="IPR049080">
    <property type="entry name" value="MOV-10-like_beta-barrel"/>
</dbReference>
<feature type="domain" description="DNA2/NAM7 helicase helicase" evidence="14">
    <location>
        <begin position="514"/>
        <end position="607"/>
    </location>
</feature>
<dbReference type="EMBL" id="SCKG01000004">
    <property type="protein sequence ID" value="TDH13774.1"/>
    <property type="molecule type" value="Genomic_DNA"/>
</dbReference>
<dbReference type="PANTHER" id="PTHR45418">
    <property type="entry name" value="CANCER/TESTIS ANTIGEN 55"/>
    <property type="match status" value="1"/>
</dbReference>
<feature type="region of interest" description="Disordered" evidence="13">
    <location>
        <begin position="86"/>
        <end position="115"/>
    </location>
</feature>
<evidence type="ECO:0000256" key="12">
    <source>
        <dbReference type="ARBA" id="ARBA00056357"/>
    </source>
</evidence>
<dbReference type="AlphaFoldDB" id="A0A484DFC1"/>
<dbReference type="Pfam" id="PF21635">
    <property type="entry name" value="Mov-10_helical"/>
    <property type="match status" value="1"/>
</dbReference>
<protein>
    <recommendedName>
        <fullName evidence="3">RNA helicase</fullName>
        <ecNumber evidence="3">3.6.4.13</ecNumber>
    </recommendedName>
</protein>
<dbReference type="SUPFAM" id="SSF52540">
    <property type="entry name" value="P-loop containing nucleoside triphosphate hydrolases"/>
    <property type="match status" value="1"/>
</dbReference>
<dbReference type="GO" id="GO:0032574">
    <property type="term" value="F:5'-3' RNA helicase activity"/>
    <property type="evidence" value="ECO:0007669"/>
    <property type="project" value="InterPro"/>
</dbReference>
<proteinExistence type="inferred from homology"/>
<dbReference type="GO" id="GO:0005524">
    <property type="term" value="F:ATP binding"/>
    <property type="evidence" value="ECO:0007669"/>
    <property type="project" value="UniProtKB-KW"/>
</dbReference>
<evidence type="ECO:0000256" key="10">
    <source>
        <dbReference type="ARBA" id="ARBA00023158"/>
    </source>
</evidence>
<keyword evidence="4" id="KW-0963">Cytoplasm</keyword>
<sequence>MSSLKDALESGLDFIEFLGDRTSNTSKTELREIYISEFKGRKGIKDPSFSSVLYALVKFNKARIRQGNIYINVKPQVRVYCDQWRRPRAPQSPPSPSASPKKSDSSVPSTPVTPVLTPKKKLATEILRKLKVNWKELTADKGGIEITSDPAASGRKVQFAVDRLKELFILRFHIVNKGTNCIHFTYYTALHKIRCFTLEDERRVTRACPLFLCPGESYEVVVRYTLNHYGYFPATMYFEFCEDLQGAVPFCIVREMEATARTPLAVELGPVSPYKPSQEVIFKRVESVIVDGVPPESSVQPLKMKVKLGDYIYPKDLKELAKQRMEDSEYLSSAARQKLPSVKALLNSPLKMKTYSHRCHLLLHLEEIQMEVDIRKYDLHNQTMTQNQSSKKLLTLRVPGVAENRPSVLRGDCLRVSKSGDTARPMTVYTGYVHRVELDSVKLGFSKRLLQTFISNMKFDVEFTINRYSLKLQHRAVDLAVTHKLEEVLFPSGAAVANLTMPKLRMFNCQLENNPEQHAAVQRIVAGSSKPAPHLVFGPPGTGKTITLVEAMNQVSRADKSARILACAPSNSACDLLCERLMVHMDHHRIYRVYASSRNPNSVPKNLLKYCNWDQKQEAFVFPGKQILMKYTIIVTTLVTAGRLVSGGIPVGHFSHIFLDEGGQAVEPECVIAIAGLLSAENGQLVLAGDPKQLGPILRSPYALQYGLGLSLLERLMRQNTLYQKSTDSGHFDTRFVTKLLRNYRSHAAILKIPNELFYENELQVFADQWEREIYCNWEHLPKKGFPLIFHGVMGKDEREANSPSFFNVSEIEVLVDYLTKLIETQGKKGLPKLSAKDIGIIAPYRKQVEKIQKALKSVSALKRWSDLTELKVGSVEEFQGQERKIIMVSTVRSSINYVKMDKDFNIGFLSNEKRFNVALTRARSLLIVVGNPVILNKDPHWQKFISYCVEEQGYTGFDFEDAEGEDDIVSRLATLKINVDSDNPVEEESALQQYLDPEWRNEH</sequence>
<feature type="domain" description="Helicase MOV-10 helical" evidence="19">
    <location>
        <begin position="308"/>
        <end position="376"/>
    </location>
</feature>
<evidence type="ECO:0000256" key="4">
    <source>
        <dbReference type="ARBA" id="ARBA00022490"/>
    </source>
</evidence>
<dbReference type="GO" id="GO:0003723">
    <property type="term" value="F:RNA binding"/>
    <property type="evidence" value="ECO:0007669"/>
    <property type="project" value="UniProtKB-KW"/>
</dbReference>
<feature type="compositionally biased region" description="Low complexity" evidence="13">
    <location>
        <begin position="105"/>
        <end position="115"/>
    </location>
</feature>
<dbReference type="PANTHER" id="PTHR45418:SF1">
    <property type="entry name" value="CANCER_TESTIS ANTIGEN 55"/>
    <property type="match status" value="1"/>
</dbReference>
<name>A0A484DFC1_PERFV</name>
<dbReference type="InterPro" id="IPR049079">
    <property type="entry name" value="Mov-10_helical"/>
</dbReference>
<evidence type="ECO:0000256" key="7">
    <source>
        <dbReference type="ARBA" id="ARBA00022806"/>
    </source>
</evidence>
<keyword evidence="5" id="KW-0547">Nucleotide-binding</keyword>
<feature type="domain" description="Helicase MOV-10 Ig-like" evidence="17">
    <location>
        <begin position="134"/>
        <end position="258"/>
    </location>
</feature>
<dbReference type="GO" id="GO:0016787">
    <property type="term" value="F:hydrolase activity"/>
    <property type="evidence" value="ECO:0007669"/>
    <property type="project" value="UniProtKB-KW"/>
</dbReference>
<comment type="caution">
    <text evidence="20">The sequence shown here is derived from an EMBL/GenBank/DDBJ whole genome shotgun (WGS) entry which is preliminary data.</text>
</comment>
<evidence type="ECO:0000313" key="20">
    <source>
        <dbReference type="EMBL" id="TDH13774.1"/>
    </source>
</evidence>
<dbReference type="FunFam" id="3.40.50.300:FF:001941">
    <property type="entry name" value="Mov10 RISC complex RNA helicase"/>
    <property type="match status" value="1"/>
</dbReference>
<evidence type="ECO:0000259" key="16">
    <source>
        <dbReference type="Pfam" id="PF21632"/>
    </source>
</evidence>
<evidence type="ECO:0000259" key="14">
    <source>
        <dbReference type="Pfam" id="PF13086"/>
    </source>
</evidence>
<accession>A0A484DFC1</accession>
<evidence type="ECO:0000256" key="11">
    <source>
        <dbReference type="ARBA" id="ARBA00047984"/>
    </source>
</evidence>
<evidence type="ECO:0000259" key="15">
    <source>
        <dbReference type="Pfam" id="PF13087"/>
    </source>
</evidence>
<dbReference type="Proteomes" id="UP000295070">
    <property type="component" value="Chromosome 4"/>
</dbReference>
<dbReference type="STRING" id="8167.A0A484DFC1"/>
<keyword evidence="9" id="KW-0694">RNA-binding</keyword>
<evidence type="ECO:0000313" key="21">
    <source>
        <dbReference type="Proteomes" id="UP000295070"/>
    </source>
</evidence>
<dbReference type="CDD" id="cd18808">
    <property type="entry name" value="SF1_C_Upf1"/>
    <property type="match status" value="1"/>
</dbReference>
<comment type="catalytic activity">
    <reaction evidence="11">
        <text>ATP + H2O = ADP + phosphate + H(+)</text>
        <dbReference type="Rhea" id="RHEA:13065"/>
        <dbReference type="ChEBI" id="CHEBI:15377"/>
        <dbReference type="ChEBI" id="CHEBI:15378"/>
        <dbReference type="ChEBI" id="CHEBI:30616"/>
        <dbReference type="ChEBI" id="CHEBI:43474"/>
        <dbReference type="ChEBI" id="CHEBI:456216"/>
        <dbReference type="EC" id="3.6.4.13"/>
    </reaction>
</comment>
<dbReference type="GO" id="GO:0031047">
    <property type="term" value="P:regulatory ncRNA-mediated gene silencing"/>
    <property type="evidence" value="ECO:0007669"/>
    <property type="project" value="UniProtKB-KW"/>
</dbReference>
<gene>
    <name evidence="20" type="ORF">EPR50_G00036430</name>
</gene>
<comment type="similarity">
    <text evidence="2">Belongs to the DNA2/NAM7 helicase family. SDE3 subfamily.</text>
</comment>
<dbReference type="InterPro" id="IPR049075">
    <property type="entry name" value="MOV-10_N"/>
</dbReference>
<evidence type="ECO:0000259" key="19">
    <source>
        <dbReference type="Pfam" id="PF21635"/>
    </source>
</evidence>
<keyword evidence="8" id="KW-0067">ATP-binding</keyword>
<evidence type="ECO:0000256" key="5">
    <source>
        <dbReference type="ARBA" id="ARBA00022741"/>
    </source>
</evidence>
<evidence type="ECO:0000256" key="2">
    <source>
        <dbReference type="ARBA" id="ARBA00005601"/>
    </source>
</evidence>
<feature type="domain" description="Helicase MOV-10-like beta-barrel" evidence="18">
    <location>
        <begin position="377"/>
        <end position="463"/>
    </location>
</feature>
<dbReference type="Pfam" id="PF21632">
    <property type="entry name" value="MOV-10_N"/>
    <property type="match status" value="1"/>
</dbReference>
<keyword evidence="7" id="KW-0347">Helicase</keyword>